<gene>
    <name evidence="1" type="ORF">GDO86_002627</name>
</gene>
<organism evidence="1 2">
    <name type="scientific">Hymenochirus boettgeri</name>
    <name type="common">Congo dwarf clawed frog</name>
    <dbReference type="NCBI Taxonomy" id="247094"/>
    <lineage>
        <taxon>Eukaryota</taxon>
        <taxon>Metazoa</taxon>
        <taxon>Chordata</taxon>
        <taxon>Craniata</taxon>
        <taxon>Vertebrata</taxon>
        <taxon>Euteleostomi</taxon>
        <taxon>Amphibia</taxon>
        <taxon>Batrachia</taxon>
        <taxon>Anura</taxon>
        <taxon>Pipoidea</taxon>
        <taxon>Pipidae</taxon>
        <taxon>Pipinae</taxon>
        <taxon>Hymenochirus</taxon>
    </lineage>
</organism>
<name>A0A8T2JXU4_9PIPI</name>
<dbReference type="EMBL" id="JAACNH010000002">
    <property type="protein sequence ID" value="KAG8450075.1"/>
    <property type="molecule type" value="Genomic_DNA"/>
</dbReference>
<evidence type="ECO:0000313" key="1">
    <source>
        <dbReference type="EMBL" id="KAG8450075.1"/>
    </source>
</evidence>
<dbReference type="Proteomes" id="UP000812440">
    <property type="component" value="Chromosome 2"/>
</dbReference>
<proteinExistence type="predicted"/>
<comment type="caution">
    <text evidence="1">The sequence shown here is derived from an EMBL/GenBank/DDBJ whole genome shotgun (WGS) entry which is preliminary data.</text>
</comment>
<protein>
    <submittedName>
        <fullName evidence="1">Uncharacterized protein</fullName>
    </submittedName>
</protein>
<keyword evidence="2" id="KW-1185">Reference proteome</keyword>
<dbReference type="AlphaFoldDB" id="A0A8T2JXU4"/>
<accession>A0A8T2JXU4</accession>
<reference evidence="1" key="1">
    <citation type="thesis" date="2020" institute="ProQuest LLC" country="789 East Eisenhower Parkway, Ann Arbor, MI, USA">
        <title>Comparative Genomics and Chromosome Evolution.</title>
        <authorList>
            <person name="Mudd A.B."/>
        </authorList>
    </citation>
    <scope>NUCLEOTIDE SEQUENCE</scope>
    <source>
        <strain evidence="1">Female2</strain>
        <tissue evidence="1">Blood</tissue>
    </source>
</reference>
<evidence type="ECO:0000313" key="2">
    <source>
        <dbReference type="Proteomes" id="UP000812440"/>
    </source>
</evidence>
<sequence>MYKIISPFVLVTCSLNVIMLPDFKVSCFLTLLCLCGPITRWGRFQKQFNYTNTLRSPLSVKMSAELLFIG</sequence>